<accession>A0ABT0LNW6</accession>
<organism evidence="1 2">
    <name type="scientific">Xanthomonas nasturtii</name>
    <dbReference type="NCBI Taxonomy" id="1843581"/>
    <lineage>
        <taxon>Bacteria</taxon>
        <taxon>Pseudomonadati</taxon>
        <taxon>Pseudomonadota</taxon>
        <taxon>Gammaproteobacteria</taxon>
        <taxon>Lysobacterales</taxon>
        <taxon>Lysobacteraceae</taxon>
        <taxon>Xanthomonas</taxon>
    </lineage>
</organism>
<comment type="caution">
    <text evidence="1">The sequence shown here is derived from an EMBL/GenBank/DDBJ whole genome shotgun (WGS) entry which is preliminary data.</text>
</comment>
<name>A0ABT0LNW6_9XANT</name>
<dbReference type="Proteomes" id="UP001167357">
    <property type="component" value="Unassembled WGS sequence"/>
</dbReference>
<reference evidence="1" key="1">
    <citation type="submission" date="2022-04" db="EMBL/GenBank/DDBJ databases">
        <title>Genomic comparison of 19 strains of Xanthomonas nasturtii, a newly emerging watercress pathogen.</title>
        <authorList>
            <person name="Harrison J."/>
            <person name="Greer S."/>
            <person name="Hussain R."/>
            <person name="Lascelles D."/>
            <person name="Roberts M."/>
            <person name="Carter B."/>
            <person name="Bryning A."/>
            <person name="Carroll S."/>
            <person name="Aspin A."/>
            <person name="Cruz L."/>
            <person name="Cruz J."/>
            <person name="Grant M."/>
            <person name="Vicente J."/>
            <person name="Studholme D.J."/>
        </authorList>
    </citation>
    <scope>NUCLEOTIDE SEQUENCE</scope>
    <source>
        <strain evidence="1">10016B</strain>
    </source>
</reference>
<keyword evidence="2" id="KW-1185">Reference proteome</keyword>
<sequence length="54" mass="5785">MSEFALVEISEEETAMVSGCGVFSAIGEFAGNAAHWAWENGAAINDGYVRGERF</sequence>
<dbReference type="RefSeq" id="WP_161945006.1">
    <property type="nucleotide sequence ID" value="NZ_CP142004.2"/>
</dbReference>
<protein>
    <recommendedName>
        <fullName evidence="3">Bacteriocin</fullName>
    </recommendedName>
</protein>
<dbReference type="EMBL" id="JAMBED010000010">
    <property type="protein sequence ID" value="MCL1551031.1"/>
    <property type="molecule type" value="Genomic_DNA"/>
</dbReference>
<proteinExistence type="predicted"/>
<evidence type="ECO:0000313" key="2">
    <source>
        <dbReference type="Proteomes" id="UP001167357"/>
    </source>
</evidence>
<evidence type="ECO:0000313" key="1">
    <source>
        <dbReference type="EMBL" id="MCL1551031.1"/>
    </source>
</evidence>
<evidence type="ECO:0008006" key="3">
    <source>
        <dbReference type="Google" id="ProtNLM"/>
    </source>
</evidence>
<gene>
    <name evidence="1" type="ORF">M3O51_06770</name>
</gene>